<evidence type="ECO:0000256" key="1">
    <source>
        <dbReference type="SAM" id="Phobius"/>
    </source>
</evidence>
<proteinExistence type="predicted"/>
<sequence>MLLNSVVITLNQCLPVAVVCVLLCATGKTVLTTKQAVLGITLGALGCIALLLMAADISAWWDYRGLELVQIMLLMALFAGLSGHYIQGSDKARVLSLAAALTLYLSNFFTYFGGYWQADGAFALALGAGLGLSICASFAILLYFSLLWATRNAMALVSMFVALHSASKLVFASDLAAQIDIMPAYPALFDLRNWVSEDSVGGRILKVLFGYEATPSVWSILALAVGTGIFWIADNWRRGREA</sequence>
<dbReference type="AlphaFoldDB" id="A0A4Q7E7Y0"/>
<feature type="transmembrane region" description="Helical" evidence="1">
    <location>
        <begin position="216"/>
        <end position="233"/>
    </location>
</feature>
<feature type="transmembrane region" description="Helical" evidence="1">
    <location>
        <begin position="122"/>
        <end position="146"/>
    </location>
</feature>
<dbReference type="EMBL" id="PPUZ01000039">
    <property type="protein sequence ID" value="RZM78386.1"/>
    <property type="molecule type" value="Genomic_DNA"/>
</dbReference>
<accession>A0A4Q7E7Y0</accession>
<feature type="transmembrane region" description="Helical" evidence="1">
    <location>
        <begin position="153"/>
        <end position="172"/>
    </location>
</feature>
<feature type="transmembrane region" description="Helical" evidence="1">
    <location>
        <begin position="94"/>
        <end position="116"/>
    </location>
</feature>
<keyword evidence="1" id="KW-1133">Transmembrane helix</keyword>
<gene>
    <name evidence="2" type="ORF">C3B51_14510</name>
</gene>
<evidence type="ECO:0000313" key="2">
    <source>
        <dbReference type="EMBL" id="RZM78386.1"/>
    </source>
</evidence>
<dbReference type="Proteomes" id="UP000292345">
    <property type="component" value="Unassembled WGS sequence"/>
</dbReference>
<keyword evidence="1" id="KW-0812">Transmembrane</keyword>
<comment type="caution">
    <text evidence="2">The sequence shown here is derived from an EMBL/GenBank/DDBJ whole genome shotgun (WGS) entry which is preliminary data.</text>
</comment>
<feature type="transmembrane region" description="Helical" evidence="1">
    <location>
        <begin position="37"/>
        <end position="61"/>
    </location>
</feature>
<protein>
    <submittedName>
        <fullName evidence="2">Iron transporter</fullName>
    </submittedName>
</protein>
<evidence type="ECO:0000313" key="3">
    <source>
        <dbReference type="Proteomes" id="UP000292345"/>
    </source>
</evidence>
<feature type="transmembrane region" description="Helical" evidence="1">
    <location>
        <begin position="67"/>
        <end position="87"/>
    </location>
</feature>
<keyword evidence="1" id="KW-0472">Membrane</keyword>
<name>A0A4Q7E7Y0_9GAMM</name>
<feature type="transmembrane region" description="Helical" evidence="1">
    <location>
        <begin position="6"/>
        <end position="25"/>
    </location>
</feature>
<organism evidence="2 3">
    <name type="scientific">Pseudoalteromonas rubra</name>
    <dbReference type="NCBI Taxonomy" id="43658"/>
    <lineage>
        <taxon>Bacteria</taxon>
        <taxon>Pseudomonadati</taxon>
        <taxon>Pseudomonadota</taxon>
        <taxon>Gammaproteobacteria</taxon>
        <taxon>Alteromonadales</taxon>
        <taxon>Pseudoalteromonadaceae</taxon>
        <taxon>Pseudoalteromonas</taxon>
    </lineage>
</organism>
<dbReference type="RefSeq" id="WP_130245494.1">
    <property type="nucleotide sequence ID" value="NZ_PPUZ01000039.1"/>
</dbReference>
<reference evidence="2 3" key="1">
    <citation type="submission" date="2018-01" db="EMBL/GenBank/DDBJ databases">
        <title>Co-occurrence of chitin degradation, pigmentation and bioactivity in marine Pseudoalteromonas.</title>
        <authorList>
            <person name="Paulsen S."/>
            <person name="Gram L."/>
            <person name="Machado H."/>
        </authorList>
    </citation>
    <scope>NUCLEOTIDE SEQUENCE [LARGE SCALE GENOMIC DNA]</scope>
    <source>
        <strain evidence="2 3">S1946</strain>
    </source>
</reference>